<evidence type="ECO:0000256" key="5">
    <source>
        <dbReference type="ARBA" id="ARBA00022692"/>
    </source>
</evidence>
<evidence type="ECO:0000256" key="2">
    <source>
        <dbReference type="ARBA" id="ARBA00009773"/>
    </source>
</evidence>
<dbReference type="EMBL" id="DSOV01000001">
    <property type="protein sequence ID" value="HEN40781.1"/>
    <property type="molecule type" value="Genomic_DNA"/>
</dbReference>
<dbReference type="GO" id="GO:0005886">
    <property type="term" value="C:plasma membrane"/>
    <property type="evidence" value="ECO:0007669"/>
    <property type="project" value="UniProtKB-SubCell"/>
</dbReference>
<sequence>MGEKAPAAQRGIVWFLAAAALIAAGYAIRHTLSCFLLAFVLAYLLDPLVVLLERRGVRRPWGITLLYLVLTVISVFVVAYIVPFASIRWEAFLAGLPAYLQKGKEIVLAWKMQVVPASAADEWRWLFETATAQLDKLAARLGTGVYAAATGFVFNLFNLVLAPILIFFMLWYKDGMKEGIIAWLPPSRREAILALGREINASVGGYIRGQLMVSVVVAVLSIIALFILGIDYPFLNGIFAGLASILPFIGVILATLPPLFFAYVQYQSGVMLLKVIGAFSVIYFLEGYVVKPLVFKESMDLNPLVTICVVMLFGELMGFWGILLAIPIAAAVRIVADHARRGDFSRRA</sequence>
<evidence type="ECO:0000256" key="3">
    <source>
        <dbReference type="ARBA" id="ARBA00022448"/>
    </source>
</evidence>
<evidence type="ECO:0000256" key="4">
    <source>
        <dbReference type="ARBA" id="ARBA00022475"/>
    </source>
</evidence>
<dbReference type="GO" id="GO:0055085">
    <property type="term" value="P:transmembrane transport"/>
    <property type="evidence" value="ECO:0007669"/>
    <property type="project" value="TreeGrafter"/>
</dbReference>
<protein>
    <submittedName>
        <fullName evidence="9">AI-2E family transporter</fullName>
    </submittedName>
</protein>
<keyword evidence="6 8" id="KW-1133">Transmembrane helix</keyword>
<evidence type="ECO:0000256" key="6">
    <source>
        <dbReference type="ARBA" id="ARBA00022989"/>
    </source>
</evidence>
<dbReference type="Pfam" id="PF01594">
    <property type="entry name" value="AI-2E_transport"/>
    <property type="match status" value="1"/>
</dbReference>
<dbReference type="PANTHER" id="PTHR21716:SF53">
    <property type="entry name" value="PERMEASE PERM-RELATED"/>
    <property type="match status" value="1"/>
</dbReference>
<evidence type="ECO:0000256" key="8">
    <source>
        <dbReference type="SAM" id="Phobius"/>
    </source>
</evidence>
<comment type="similarity">
    <text evidence="2">Belongs to the autoinducer-2 exporter (AI-2E) (TC 2.A.86) family.</text>
</comment>
<accession>A0A831XKW8</accession>
<comment type="caution">
    <text evidence="9">The sequence shown here is derived from an EMBL/GenBank/DDBJ whole genome shotgun (WGS) entry which is preliminary data.</text>
</comment>
<feature type="transmembrane region" description="Helical" evidence="8">
    <location>
        <begin position="238"/>
        <end position="264"/>
    </location>
</feature>
<gene>
    <name evidence="9" type="ORF">ENQ87_00160</name>
</gene>
<keyword evidence="7 8" id="KW-0472">Membrane</keyword>
<evidence type="ECO:0000313" key="9">
    <source>
        <dbReference type="EMBL" id="HEN40781.1"/>
    </source>
</evidence>
<proteinExistence type="inferred from homology"/>
<keyword evidence="5 8" id="KW-0812">Transmembrane</keyword>
<feature type="transmembrane region" description="Helical" evidence="8">
    <location>
        <begin position="35"/>
        <end position="52"/>
    </location>
</feature>
<feature type="transmembrane region" description="Helical" evidence="8">
    <location>
        <begin position="12"/>
        <end position="29"/>
    </location>
</feature>
<feature type="transmembrane region" description="Helical" evidence="8">
    <location>
        <begin position="145"/>
        <end position="172"/>
    </location>
</feature>
<evidence type="ECO:0000256" key="1">
    <source>
        <dbReference type="ARBA" id="ARBA00004651"/>
    </source>
</evidence>
<dbReference type="AlphaFoldDB" id="A0A831XKW8"/>
<feature type="transmembrane region" description="Helical" evidence="8">
    <location>
        <begin position="64"/>
        <end position="87"/>
    </location>
</feature>
<feature type="transmembrane region" description="Helical" evidence="8">
    <location>
        <begin position="211"/>
        <end position="232"/>
    </location>
</feature>
<dbReference type="InterPro" id="IPR002549">
    <property type="entry name" value="AI-2E-like"/>
</dbReference>
<feature type="transmembrane region" description="Helical" evidence="8">
    <location>
        <begin position="310"/>
        <end position="336"/>
    </location>
</feature>
<keyword evidence="4" id="KW-1003">Cell membrane</keyword>
<feature type="transmembrane region" description="Helical" evidence="8">
    <location>
        <begin position="271"/>
        <end position="290"/>
    </location>
</feature>
<keyword evidence="3" id="KW-0813">Transport</keyword>
<name>A0A831XKW8_GEOME</name>
<organism evidence="9">
    <name type="scientific">Geobacter metallireducens</name>
    <dbReference type="NCBI Taxonomy" id="28232"/>
    <lineage>
        <taxon>Bacteria</taxon>
        <taxon>Pseudomonadati</taxon>
        <taxon>Thermodesulfobacteriota</taxon>
        <taxon>Desulfuromonadia</taxon>
        <taxon>Geobacterales</taxon>
        <taxon>Geobacteraceae</taxon>
        <taxon>Geobacter</taxon>
    </lineage>
</organism>
<dbReference type="PANTHER" id="PTHR21716">
    <property type="entry name" value="TRANSMEMBRANE PROTEIN"/>
    <property type="match status" value="1"/>
</dbReference>
<reference evidence="9" key="1">
    <citation type="journal article" date="2020" name="mSystems">
        <title>Genome- and Community-Level Interaction Insights into Carbon Utilization and Element Cycling Functions of Hydrothermarchaeota in Hydrothermal Sediment.</title>
        <authorList>
            <person name="Zhou Z."/>
            <person name="Liu Y."/>
            <person name="Xu W."/>
            <person name="Pan J."/>
            <person name="Luo Z.H."/>
            <person name="Li M."/>
        </authorList>
    </citation>
    <scope>NUCLEOTIDE SEQUENCE [LARGE SCALE GENOMIC DNA]</scope>
    <source>
        <strain evidence="9">SpSt-349</strain>
    </source>
</reference>
<comment type="subcellular location">
    <subcellularLocation>
        <location evidence="1">Cell membrane</location>
        <topology evidence="1">Multi-pass membrane protein</topology>
    </subcellularLocation>
</comment>
<evidence type="ECO:0000256" key="7">
    <source>
        <dbReference type="ARBA" id="ARBA00023136"/>
    </source>
</evidence>